<dbReference type="Gene3D" id="3.40.50.300">
    <property type="entry name" value="P-loop containing nucleotide triphosphate hydrolases"/>
    <property type="match status" value="2"/>
</dbReference>
<name>R4KKB1_9FIRM</name>
<organism evidence="11 12">
    <name type="scientific">Desulfoscipio gibsoniae DSM 7213</name>
    <dbReference type="NCBI Taxonomy" id="767817"/>
    <lineage>
        <taxon>Bacteria</taxon>
        <taxon>Bacillati</taxon>
        <taxon>Bacillota</taxon>
        <taxon>Clostridia</taxon>
        <taxon>Eubacteriales</taxon>
        <taxon>Desulfallaceae</taxon>
        <taxon>Desulfoscipio</taxon>
    </lineage>
</organism>
<evidence type="ECO:0000256" key="6">
    <source>
        <dbReference type="ARBA" id="ARBA00022840"/>
    </source>
</evidence>
<keyword evidence="6" id="KW-0067">ATP-binding</keyword>
<dbReference type="Pfam" id="PF02463">
    <property type="entry name" value="SMC_N"/>
    <property type="match status" value="1"/>
</dbReference>
<keyword evidence="7 9" id="KW-0234">DNA repair</keyword>
<dbReference type="HOGENOM" id="CLU_018297_3_0_9"/>
<evidence type="ECO:0000256" key="3">
    <source>
        <dbReference type="ARBA" id="ARBA00021315"/>
    </source>
</evidence>
<evidence type="ECO:0000256" key="8">
    <source>
        <dbReference type="ARBA" id="ARBA00033408"/>
    </source>
</evidence>
<dbReference type="PIRSF" id="PIRSF003128">
    <property type="entry name" value="RecN"/>
    <property type="match status" value="1"/>
</dbReference>
<dbReference type="CDD" id="cd03241">
    <property type="entry name" value="ABC_RecN"/>
    <property type="match status" value="2"/>
</dbReference>
<dbReference type="eggNOG" id="COG0497">
    <property type="taxonomic scope" value="Bacteria"/>
</dbReference>
<dbReference type="PANTHER" id="PTHR11059:SF0">
    <property type="entry name" value="DNA REPAIR PROTEIN RECN"/>
    <property type="match status" value="1"/>
</dbReference>
<dbReference type="GO" id="GO:0006310">
    <property type="term" value="P:DNA recombination"/>
    <property type="evidence" value="ECO:0007669"/>
    <property type="project" value="InterPro"/>
</dbReference>
<dbReference type="STRING" id="767817.Desgi_2596"/>
<evidence type="ECO:0000256" key="1">
    <source>
        <dbReference type="ARBA" id="ARBA00003618"/>
    </source>
</evidence>
<evidence type="ECO:0000256" key="9">
    <source>
        <dbReference type="PIRNR" id="PIRNR003128"/>
    </source>
</evidence>
<dbReference type="OrthoDB" id="9806954at2"/>
<dbReference type="GO" id="GO:0043590">
    <property type="term" value="C:bacterial nucleoid"/>
    <property type="evidence" value="ECO:0007669"/>
    <property type="project" value="TreeGrafter"/>
</dbReference>
<sequence length="564" mass="62251">MLISLYIKHFGLIDEAEIEFIPGLNVLTGETGAGKSIVLEALQVVLGGRAQTELIRTGRDKALVQAVFDIAGLPGVRDRVTEAGMEMDEQEPDMLILSREINRLGRNPCRINGRIINLGIYRDIAGSLVDLHGQHEQQSLLMADRQMQLLDRYGGDQVLGLLQDTEQAYRQWRKNQRLMEKITSSGRERQQRIDMIKYQMEEIDAAQLAGVDENELTARRDVLANAERISLLVEQVLLSIHNSDNRCPAAVDLLGEANNNLDELCRYIPALKSTQENIFSALCLVEETARELASCKDNVEADPRELNYIEERLALLDRLKKKYGPGIADIMAYRQQISGEFDELLAMENDAAGIDELVHKSAMEYYALAQQLQAGRLKAAAGLEEAIERELKDLAMSSVQFAVQVSDAEPGPLGQNAVEFLISPNPGEPLRPLAKSASGGELSRVMLALKSILAAADEINILVFDEVDAGIGGYTLQAVADKLDRLSQTKQILCVTHAAAVAACAARHYLIKKSANSQRTVTSVTSLDGEDRINELSRMLGGGQESTALFHHVRDLLRCRVLKD</sequence>
<keyword evidence="5 9" id="KW-0227">DNA damage</keyword>
<comment type="function">
    <text evidence="1 9">May be involved in recombinational repair of damaged DNA.</text>
</comment>
<dbReference type="Proteomes" id="UP000013520">
    <property type="component" value="Chromosome"/>
</dbReference>
<evidence type="ECO:0000259" key="10">
    <source>
        <dbReference type="Pfam" id="PF02463"/>
    </source>
</evidence>
<dbReference type="GO" id="GO:0006281">
    <property type="term" value="P:DNA repair"/>
    <property type="evidence" value="ECO:0007669"/>
    <property type="project" value="UniProtKB-KW"/>
</dbReference>
<dbReference type="PANTHER" id="PTHR11059">
    <property type="entry name" value="DNA REPAIR PROTEIN RECN"/>
    <property type="match status" value="1"/>
</dbReference>
<dbReference type="InterPro" id="IPR027417">
    <property type="entry name" value="P-loop_NTPase"/>
</dbReference>
<dbReference type="KEGG" id="dgi:Desgi_2596"/>
<proteinExistence type="inferred from homology"/>
<evidence type="ECO:0000313" key="11">
    <source>
        <dbReference type="EMBL" id="AGL02002.1"/>
    </source>
</evidence>
<comment type="similarity">
    <text evidence="2 9">Belongs to the RecN family.</text>
</comment>
<evidence type="ECO:0000256" key="7">
    <source>
        <dbReference type="ARBA" id="ARBA00023204"/>
    </source>
</evidence>
<reference evidence="11 12" key="1">
    <citation type="submission" date="2012-01" db="EMBL/GenBank/DDBJ databases">
        <title>Complete sequence of Desulfotomaculum gibsoniae DSM 7213.</title>
        <authorList>
            <consortium name="US DOE Joint Genome Institute"/>
            <person name="Lucas S."/>
            <person name="Han J."/>
            <person name="Lapidus A."/>
            <person name="Cheng J.-F."/>
            <person name="Goodwin L."/>
            <person name="Pitluck S."/>
            <person name="Peters L."/>
            <person name="Ovchinnikova G."/>
            <person name="Teshima H."/>
            <person name="Detter J.C."/>
            <person name="Han C."/>
            <person name="Tapia R."/>
            <person name="Land M."/>
            <person name="Hauser L."/>
            <person name="Kyrpides N."/>
            <person name="Ivanova N."/>
            <person name="Pagani I."/>
            <person name="Parshina S."/>
            <person name="Plugge C."/>
            <person name="Muyzer G."/>
            <person name="Kuever J."/>
            <person name="Ivanova A."/>
            <person name="Nazina T."/>
            <person name="Klenk H.-P."/>
            <person name="Brambilla E."/>
            <person name="Spring S."/>
            <person name="Stams A.F."/>
            <person name="Woyke T."/>
        </authorList>
    </citation>
    <scope>NUCLEOTIDE SEQUENCE [LARGE SCALE GENOMIC DNA]</scope>
    <source>
        <strain evidence="11 12">DSM 7213</strain>
    </source>
</reference>
<gene>
    <name evidence="11" type="ORF">Desgi_2596</name>
</gene>
<dbReference type="GO" id="GO:0009432">
    <property type="term" value="P:SOS response"/>
    <property type="evidence" value="ECO:0007669"/>
    <property type="project" value="TreeGrafter"/>
</dbReference>
<evidence type="ECO:0000256" key="5">
    <source>
        <dbReference type="ARBA" id="ARBA00022763"/>
    </source>
</evidence>
<evidence type="ECO:0000256" key="2">
    <source>
        <dbReference type="ARBA" id="ARBA00009441"/>
    </source>
</evidence>
<dbReference type="AlphaFoldDB" id="R4KKB1"/>
<keyword evidence="12" id="KW-1185">Reference proteome</keyword>
<dbReference type="InterPro" id="IPR003395">
    <property type="entry name" value="RecF/RecN/SMC_N"/>
</dbReference>
<dbReference type="NCBIfam" id="TIGR00634">
    <property type="entry name" value="recN"/>
    <property type="match status" value="1"/>
</dbReference>
<protein>
    <recommendedName>
        <fullName evidence="3 9">DNA repair protein RecN</fullName>
    </recommendedName>
    <alternativeName>
        <fullName evidence="8 9">Recombination protein N</fullName>
    </alternativeName>
</protein>
<dbReference type="EMBL" id="CP003273">
    <property type="protein sequence ID" value="AGL02002.1"/>
    <property type="molecule type" value="Genomic_DNA"/>
</dbReference>
<evidence type="ECO:0000256" key="4">
    <source>
        <dbReference type="ARBA" id="ARBA00022741"/>
    </source>
</evidence>
<dbReference type="FunFam" id="3.40.50.300:FF:000356">
    <property type="entry name" value="DNA repair protein RecN"/>
    <property type="match status" value="1"/>
</dbReference>
<feature type="domain" description="RecF/RecN/SMC N-terminal" evidence="10">
    <location>
        <begin position="2"/>
        <end position="516"/>
    </location>
</feature>
<dbReference type="RefSeq" id="WP_006521730.1">
    <property type="nucleotide sequence ID" value="NC_021184.1"/>
</dbReference>
<dbReference type="SUPFAM" id="SSF52540">
    <property type="entry name" value="P-loop containing nucleoside triphosphate hydrolases"/>
    <property type="match status" value="1"/>
</dbReference>
<dbReference type="GO" id="GO:0005524">
    <property type="term" value="F:ATP binding"/>
    <property type="evidence" value="ECO:0007669"/>
    <property type="project" value="UniProtKB-KW"/>
</dbReference>
<accession>R4KKB1</accession>
<keyword evidence="4" id="KW-0547">Nucleotide-binding</keyword>
<dbReference type="InterPro" id="IPR004604">
    <property type="entry name" value="DNA_recomb/repair_RecN"/>
</dbReference>
<evidence type="ECO:0000313" key="12">
    <source>
        <dbReference type="Proteomes" id="UP000013520"/>
    </source>
</evidence>